<dbReference type="Pfam" id="PF02368">
    <property type="entry name" value="Big_2"/>
    <property type="match status" value="4"/>
</dbReference>
<feature type="chain" id="PRO_5037249633" evidence="1">
    <location>
        <begin position="23"/>
        <end position="491"/>
    </location>
</feature>
<dbReference type="SMART" id="SM00635">
    <property type="entry name" value="BID_2"/>
    <property type="match status" value="4"/>
</dbReference>
<accession>A0A915YJM7</accession>
<evidence type="ECO:0000313" key="3">
    <source>
        <dbReference type="EMBL" id="BDS14318.1"/>
    </source>
</evidence>
<feature type="domain" description="BIG2" evidence="2">
    <location>
        <begin position="27"/>
        <end position="110"/>
    </location>
</feature>
<evidence type="ECO:0000313" key="4">
    <source>
        <dbReference type="Proteomes" id="UP001060919"/>
    </source>
</evidence>
<dbReference type="RefSeq" id="WP_264789538.1">
    <property type="nucleotide sequence ID" value="NZ_AP026867.1"/>
</dbReference>
<feature type="signal peptide" evidence="1">
    <location>
        <begin position="1"/>
        <end position="22"/>
    </location>
</feature>
<dbReference type="InterPro" id="IPR008964">
    <property type="entry name" value="Invasin/intimin_cell_adhesion"/>
</dbReference>
<evidence type="ECO:0000256" key="1">
    <source>
        <dbReference type="SAM" id="SignalP"/>
    </source>
</evidence>
<protein>
    <submittedName>
        <fullName evidence="3">Ig-like domain-containing protein</fullName>
    </submittedName>
</protein>
<dbReference type="Gene3D" id="2.60.40.1080">
    <property type="match status" value="4"/>
</dbReference>
<organism evidence="3 4">
    <name type="scientific">Aureispira anguillae</name>
    <dbReference type="NCBI Taxonomy" id="2864201"/>
    <lineage>
        <taxon>Bacteria</taxon>
        <taxon>Pseudomonadati</taxon>
        <taxon>Bacteroidota</taxon>
        <taxon>Saprospiria</taxon>
        <taxon>Saprospirales</taxon>
        <taxon>Saprospiraceae</taxon>
        <taxon>Aureispira</taxon>
    </lineage>
</organism>
<feature type="domain" description="BIG2" evidence="2">
    <location>
        <begin position="207"/>
        <end position="286"/>
    </location>
</feature>
<keyword evidence="1" id="KW-0732">Signal</keyword>
<dbReference type="InterPro" id="IPR003343">
    <property type="entry name" value="Big_2"/>
</dbReference>
<keyword evidence="4" id="KW-1185">Reference proteome</keyword>
<reference evidence="3" key="1">
    <citation type="submission" date="2022-09" db="EMBL/GenBank/DDBJ databases">
        <title>Aureispira anguillicida sp. nov., isolated from Leptocephalus of Japanese eel Anguilla japonica.</title>
        <authorList>
            <person name="Yuasa K."/>
            <person name="Mekata T."/>
            <person name="Ikunari K."/>
        </authorList>
    </citation>
    <scope>NUCLEOTIDE SEQUENCE</scope>
    <source>
        <strain evidence="3">EL160426</strain>
    </source>
</reference>
<dbReference type="EMBL" id="AP026867">
    <property type="protein sequence ID" value="BDS14318.1"/>
    <property type="molecule type" value="Genomic_DNA"/>
</dbReference>
<dbReference type="KEGG" id="aup:AsAng_0050970"/>
<dbReference type="Proteomes" id="UP001060919">
    <property type="component" value="Chromosome"/>
</dbReference>
<name>A0A915YJM7_9BACT</name>
<feature type="domain" description="BIG2" evidence="2">
    <location>
        <begin position="117"/>
        <end position="193"/>
    </location>
</feature>
<evidence type="ECO:0000259" key="2">
    <source>
        <dbReference type="SMART" id="SM00635"/>
    </source>
</evidence>
<gene>
    <name evidence="3" type="ORF">AsAng_0050970</name>
</gene>
<proteinExistence type="predicted"/>
<dbReference type="AlphaFoldDB" id="A0A915YJM7"/>
<feature type="domain" description="BIG2" evidence="2">
    <location>
        <begin position="406"/>
        <end position="489"/>
    </location>
</feature>
<sequence length="491" mass="50408">MKTYILLSFLFLSILSFNSCKPAIDISLDENKLLLIENGALSVQPGENITYTASLIDAEGNKTTATDVTWSSDNSSIASISANGQVTIGQVGIATIKASVSVGGKTLTATAPLNIQVPGLFAVAPAAILVDSDFPALNLEAIYLGTGSPNYSYQTSDASIATVSNAGLVNFVSAGSCQITVTANGLSGTPSVVVPVVVLGVPTITLPISRIVLNASSNPILKTETTQYTAKAYNSSNQEVTTTFSWSVSNSDIANIDASGNITPLKIGSTSIRATAQGITGSAELVVSPDKVIIVDPYYTTVAAGQTKQFTAKQYEVTRNGTGELVLGTMTSPSNLNWEVPTYGFSMFDIATVNTSGLATVKNNASPGLITYVTASHPTDPEIEPGVGMLSVALSTGCNCGTQASTASSLDLISSNSVSLSLGQTAQIQAQVLDQTGSPIANAAIVYCSDNVQVADVDANGQITATSFTSGSANITVCHGGLSQNITVNIP</sequence>
<dbReference type="SUPFAM" id="SSF49373">
    <property type="entry name" value="Invasin/intimin cell-adhesion fragments"/>
    <property type="match status" value="4"/>
</dbReference>